<protein>
    <submittedName>
        <fullName evidence="2">Smalltalk protein</fullName>
    </submittedName>
</protein>
<dbReference type="NCBIfam" id="NF033879">
    <property type="entry name" value="smalltalk"/>
    <property type="match status" value="1"/>
</dbReference>
<evidence type="ECO:0000256" key="1">
    <source>
        <dbReference type="SAM" id="Phobius"/>
    </source>
</evidence>
<dbReference type="RefSeq" id="WP_159436202.1">
    <property type="nucleotide sequence ID" value="NZ_JAAZTS010000002.1"/>
</dbReference>
<feature type="transmembrane region" description="Helical" evidence="1">
    <location>
        <begin position="12"/>
        <end position="33"/>
    </location>
</feature>
<proteinExistence type="predicted"/>
<keyword evidence="3" id="KW-1185">Reference proteome</keyword>
<dbReference type="Proteomes" id="UP000698924">
    <property type="component" value="Unassembled WGS sequence"/>
</dbReference>
<keyword evidence="1" id="KW-0472">Membrane</keyword>
<keyword evidence="1" id="KW-0812">Transmembrane</keyword>
<dbReference type="AlphaFoldDB" id="A0AA40ZR39"/>
<dbReference type="PROSITE" id="PS51257">
    <property type="entry name" value="PROKAR_LIPOPROTEIN"/>
    <property type="match status" value="1"/>
</dbReference>
<sequence length="37" mass="3886">MSETTTKKKNVWSLVLKIIVTVATALAGVFGVASCMS</sequence>
<evidence type="ECO:0000313" key="3">
    <source>
        <dbReference type="Proteomes" id="UP000698924"/>
    </source>
</evidence>
<accession>A0AA40ZR39</accession>
<name>A0AA40ZR39_9BACT</name>
<dbReference type="Pfam" id="PF20096">
    <property type="entry name" value="DUF6486"/>
    <property type="match status" value="1"/>
</dbReference>
<organism evidence="2 3">
    <name type="scientific">Caecibacteroides pullorum</name>
    <dbReference type="NCBI Taxonomy" id="2725562"/>
    <lineage>
        <taxon>Bacteria</taxon>
        <taxon>Pseudomonadati</taxon>
        <taxon>Bacteroidota</taxon>
        <taxon>Bacteroidia</taxon>
        <taxon>Bacteroidales</taxon>
        <taxon>Bacteroidaceae</taxon>
        <taxon>Caecibacteroides</taxon>
    </lineage>
</organism>
<dbReference type="InterPro" id="IPR045505">
    <property type="entry name" value="DUF6486"/>
</dbReference>
<dbReference type="EMBL" id="JACJMO010000002">
    <property type="protein sequence ID" value="MBM6856406.1"/>
    <property type="molecule type" value="Genomic_DNA"/>
</dbReference>
<comment type="caution">
    <text evidence="2">The sequence shown here is derived from an EMBL/GenBank/DDBJ whole genome shotgun (WGS) entry which is preliminary data.</text>
</comment>
<gene>
    <name evidence="2" type="ORF">H6D15_02095</name>
</gene>
<evidence type="ECO:0000313" key="2">
    <source>
        <dbReference type="EMBL" id="MBM6856406.1"/>
    </source>
</evidence>
<keyword evidence="1" id="KW-1133">Transmembrane helix</keyword>
<reference evidence="2 3" key="1">
    <citation type="journal article" date="2021" name="Sci. Rep.">
        <title>The distribution of antibiotic resistance genes in chicken gut microbiota commensals.</title>
        <authorList>
            <person name="Juricova H."/>
            <person name="Matiasovicova J."/>
            <person name="Kubasova T."/>
            <person name="Cejkova D."/>
            <person name="Rychlik I."/>
        </authorList>
    </citation>
    <scope>NUCLEOTIDE SEQUENCE [LARGE SCALE GENOMIC DNA]</scope>
    <source>
        <strain evidence="2 3">An421</strain>
    </source>
</reference>